<protein>
    <submittedName>
        <fullName evidence="3">Oxidation resistance protein 1-like protein</fullName>
    </submittedName>
</protein>
<dbReference type="PANTHER" id="PTHR23354:SF74">
    <property type="entry name" value="TLD-DOMAIN CONTAINING NUCLEOLAR PROTEIN"/>
    <property type="match status" value="1"/>
</dbReference>
<evidence type="ECO:0000313" key="4">
    <source>
        <dbReference type="Proteomes" id="UP000623129"/>
    </source>
</evidence>
<evidence type="ECO:0000259" key="2">
    <source>
        <dbReference type="PROSITE" id="PS51886"/>
    </source>
</evidence>
<evidence type="ECO:0000313" key="3">
    <source>
        <dbReference type="EMBL" id="KAF3335661.1"/>
    </source>
</evidence>
<reference evidence="3" key="1">
    <citation type="submission" date="2020-01" db="EMBL/GenBank/DDBJ databases">
        <title>Genome sequence of Kobresia littledalei, the first chromosome-level genome in the family Cyperaceae.</title>
        <authorList>
            <person name="Qu G."/>
        </authorList>
    </citation>
    <scope>NUCLEOTIDE SEQUENCE</scope>
    <source>
        <strain evidence="3">C.B.Clarke</strain>
        <tissue evidence="3">Leaf</tissue>
    </source>
</reference>
<feature type="region of interest" description="Disordered" evidence="1">
    <location>
        <begin position="13"/>
        <end position="48"/>
    </location>
</feature>
<dbReference type="PANTHER" id="PTHR23354">
    <property type="entry name" value="NUCLEOLAR PROTEIN 7/ESTROGEN RECEPTOR COACTIVATOR-RELATED"/>
    <property type="match status" value="1"/>
</dbReference>
<dbReference type="InterPro" id="IPR006571">
    <property type="entry name" value="TLDc_dom"/>
</dbReference>
<name>A0A833RGQ8_9POAL</name>
<dbReference type="PROSITE" id="PS51886">
    <property type="entry name" value="TLDC"/>
    <property type="match status" value="1"/>
</dbReference>
<dbReference type="Proteomes" id="UP000623129">
    <property type="component" value="Unassembled WGS sequence"/>
</dbReference>
<keyword evidence="4" id="KW-1185">Reference proteome</keyword>
<accession>A0A833RGQ8</accession>
<evidence type="ECO:0000256" key="1">
    <source>
        <dbReference type="SAM" id="MobiDB-lite"/>
    </source>
</evidence>
<dbReference type="EMBL" id="SWLB01000008">
    <property type="protein sequence ID" value="KAF3335661.1"/>
    <property type="molecule type" value="Genomic_DNA"/>
</dbReference>
<sequence length="221" mass="24814">MLSLKEKLAEKLSRVLADSPSSPSPPSPVAKSEYHATPYTEDLTSPKKSSFSSYVLSFLPSATANPNSPSFGHTLQPLPPESLPVRWNSGEWEYKQVVLSDGENDDKNENKYGSKFEETVDYDEKLKCYNGYQEKNLKSLYSDEYQKRLSDKSEFISLNLFDFLESSLPSTIKGSHWVLLYSTWKHGISLRTLLRRSADLPGPCLLIVGDLKGATFGAYKL</sequence>
<dbReference type="AlphaFoldDB" id="A0A833RGQ8"/>
<gene>
    <name evidence="3" type="ORF">FCM35_KLT20168</name>
</gene>
<feature type="domain" description="TLDc" evidence="2">
    <location>
        <begin position="154"/>
        <end position="221"/>
    </location>
</feature>
<dbReference type="OrthoDB" id="26679at2759"/>
<organism evidence="3 4">
    <name type="scientific">Carex littledalei</name>
    <dbReference type="NCBI Taxonomy" id="544730"/>
    <lineage>
        <taxon>Eukaryota</taxon>
        <taxon>Viridiplantae</taxon>
        <taxon>Streptophyta</taxon>
        <taxon>Embryophyta</taxon>
        <taxon>Tracheophyta</taxon>
        <taxon>Spermatophyta</taxon>
        <taxon>Magnoliopsida</taxon>
        <taxon>Liliopsida</taxon>
        <taxon>Poales</taxon>
        <taxon>Cyperaceae</taxon>
        <taxon>Cyperoideae</taxon>
        <taxon>Cariceae</taxon>
        <taxon>Carex</taxon>
        <taxon>Carex subgen. Euthyceras</taxon>
    </lineage>
</organism>
<proteinExistence type="predicted"/>
<comment type="caution">
    <text evidence="3">The sequence shown here is derived from an EMBL/GenBank/DDBJ whole genome shotgun (WGS) entry which is preliminary data.</text>
</comment>
<dbReference type="Pfam" id="PF07534">
    <property type="entry name" value="TLD"/>
    <property type="match status" value="1"/>
</dbReference>